<dbReference type="PANTHER" id="PTHR36121">
    <property type="entry name" value="PROTEIN SXY"/>
    <property type="match status" value="1"/>
</dbReference>
<dbReference type="Gene3D" id="1.10.150.20">
    <property type="entry name" value="5' to 3' exonuclease, C-terminal subdomain"/>
    <property type="match status" value="1"/>
</dbReference>
<dbReference type="Pfam" id="PF04994">
    <property type="entry name" value="TfoX_C"/>
    <property type="match status" value="1"/>
</dbReference>
<accession>A0A6N7RLT7</accession>
<sequence length="88" mass="9381">MANLTDLPNIGPHAAQQLTEVGIAAPEDLLAIGAEQAWLKLQTIDPGVCLHMLYGLEGAVQGIPKKLLDPARKQELKEFARANQPASA</sequence>
<keyword evidence="3" id="KW-1185">Reference proteome</keyword>
<evidence type="ECO:0000313" key="2">
    <source>
        <dbReference type="EMBL" id="MRX82216.1"/>
    </source>
</evidence>
<evidence type="ECO:0000313" key="3">
    <source>
        <dbReference type="Proteomes" id="UP000438093"/>
    </source>
</evidence>
<comment type="caution">
    <text evidence="2">The sequence shown here is derived from an EMBL/GenBank/DDBJ whole genome shotgun (WGS) entry which is preliminary data.</text>
</comment>
<proteinExistence type="predicted"/>
<gene>
    <name evidence="2" type="ORF">GJG86_06885</name>
</gene>
<dbReference type="RefSeq" id="WP_154333085.1">
    <property type="nucleotide sequence ID" value="NZ_VTFY01000004.1"/>
</dbReference>
<evidence type="ECO:0000259" key="1">
    <source>
        <dbReference type="Pfam" id="PF04994"/>
    </source>
</evidence>
<dbReference type="PANTHER" id="PTHR36121:SF1">
    <property type="entry name" value="PROTEIN SXY"/>
    <property type="match status" value="1"/>
</dbReference>
<feature type="domain" description="TfoX C-terminal" evidence="1">
    <location>
        <begin position="2"/>
        <end position="79"/>
    </location>
</feature>
<dbReference type="InterPro" id="IPR007077">
    <property type="entry name" value="TfoX_C"/>
</dbReference>
<dbReference type="AlphaFoldDB" id="A0A6N7RLT7"/>
<protein>
    <submittedName>
        <fullName evidence="2">Transcriptional regulator</fullName>
    </submittedName>
</protein>
<organism evidence="2 3">
    <name type="scientific">Eggerthella guodeyinii</name>
    <dbReference type="NCBI Taxonomy" id="2690837"/>
    <lineage>
        <taxon>Bacteria</taxon>
        <taxon>Bacillati</taxon>
        <taxon>Actinomycetota</taxon>
        <taxon>Coriobacteriia</taxon>
        <taxon>Eggerthellales</taxon>
        <taxon>Eggerthellaceae</taxon>
        <taxon>Eggerthella</taxon>
    </lineage>
</organism>
<dbReference type="InterPro" id="IPR047525">
    <property type="entry name" value="TfoX-like"/>
</dbReference>
<name>A0A6N7RLT7_9ACTN</name>
<reference evidence="3" key="1">
    <citation type="submission" date="2019-08" db="EMBL/GenBank/DDBJ databases">
        <title>Arthrobacter sp. nov., isolated from plateau pika and Tibetan wild ass.</title>
        <authorList>
            <person name="Ge Y."/>
        </authorList>
    </citation>
    <scope>NUCLEOTIDE SEQUENCE [LARGE SCALE GENOMIC DNA]</scope>
    <source>
        <strain evidence="3">HF-4214</strain>
    </source>
</reference>
<dbReference type="Proteomes" id="UP000438093">
    <property type="component" value="Unassembled WGS sequence"/>
</dbReference>
<dbReference type="EMBL" id="VTFY01000004">
    <property type="protein sequence ID" value="MRX82216.1"/>
    <property type="molecule type" value="Genomic_DNA"/>
</dbReference>